<dbReference type="PANTHER" id="PTHR43037">
    <property type="entry name" value="UNNAMED PRODUCT-RELATED"/>
    <property type="match status" value="1"/>
</dbReference>
<dbReference type="SUPFAM" id="SSF53474">
    <property type="entry name" value="alpha/beta-Hydrolases"/>
    <property type="match status" value="1"/>
</dbReference>
<gene>
    <name evidence="4" type="ORF">ACFFRO_18185</name>
</gene>
<dbReference type="EMBL" id="JBHMAR010000022">
    <property type="protein sequence ID" value="MFB9737044.1"/>
    <property type="molecule type" value="Genomic_DNA"/>
</dbReference>
<evidence type="ECO:0000256" key="1">
    <source>
        <dbReference type="ARBA" id="ARBA00022729"/>
    </source>
</evidence>
<dbReference type="Proteomes" id="UP001589703">
    <property type="component" value="Unassembled WGS sequence"/>
</dbReference>
<name>A0ABV5VGU1_9ACTN</name>
<feature type="domain" description="Phospholipase/carboxylesterase/thioesterase" evidence="3">
    <location>
        <begin position="159"/>
        <end position="234"/>
    </location>
</feature>
<feature type="compositionally biased region" description="Low complexity" evidence="2">
    <location>
        <begin position="70"/>
        <end position="79"/>
    </location>
</feature>
<feature type="compositionally biased region" description="Pro residues" evidence="2">
    <location>
        <begin position="1"/>
        <end position="11"/>
    </location>
</feature>
<dbReference type="InterPro" id="IPR003140">
    <property type="entry name" value="PLipase/COase/thioEstase"/>
</dbReference>
<keyword evidence="4" id="KW-0378">Hydrolase</keyword>
<sequence>MTSSPGRPPAPAARTTATASATGQDPAEVRETLHVQGRPRTMTVLQVLHRPTDHPHATPDESPTAPPTTTPDAGPGTAAPAPVVLLLHGSNQTGEKLRAFTGRAFDRLATAHGAVVAYLDGHKGHWNDARVSNAFAARTEGYDDVAFVRAAVERLVERYGGDPARVHAVGYSNGGQMVIRLVHEIPDLLAGAAVLSATQPAPENFAPHETRDRPVPVMFVHGTKDPLVPYAGGMASMWGFRPRGLGLSAPETARYYARRNGITAPPATETVPTGTPAGRRARTSVEATRYGEPGRAPVVLYTVHGGGHTVPGTRRAPFLMGRTDLGFDTVAATAAFFRLPGDRAGRPARS</sequence>
<feature type="region of interest" description="Disordered" evidence="2">
    <location>
        <begin position="51"/>
        <end position="79"/>
    </location>
</feature>
<evidence type="ECO:0000256" key="2">
    <source>
        <dbReference type="SAM" id="MobiDB-lite"/>
    </source>
</evidence>
<dbReference type="Pfam" id="PF02230">
    <property type="entry name" value="Abhydrolase_2"/>
    <property type="match status" value="1"/>
</dbReference>
<dbReference type="InterPro" id="IPR050955">
    <property type="entry name" value="Plant_Biomass_Hydrol_Est"/>
</dbReference>
<evidence type="ECO:0000313" key="4">
    <source>
        <dbReference type="EMBL" id="MFB9737044.1"/>
    </source>
</evidence>
<feature type="compositionally biased region" description="Low complexity" evidence="2">
    <location>
        <begin position="12"/>
        <end position="23"/>
    </location>
</feature>
<keyword evidence="1" id="KW-0732">Signal</keyword>
<keyword evidence="5" id="KW-1185">Reference proteome</keyword>
<evidence type="ECO:0000259" key="3">
    <source>
        <dbReference type="Pfam" id="PF02230"/>
    </source>
</evidence>
<protein>
    <submittedName>
        <fullName evidence="4">Alpha/beta hydrolase family esterase</fullName>
    </submittedName>
</protein>
<evidence type="ECO:0000313" key="5">
    <source>
        <dbReference type="Proteomes" id="UP001589703"/>
    </source>
</evidence>
<proteinExistence type="predicted"/>
<dbReference type="Gene3D" id="3.40.50.1820">
    <property type="entry name" value="alpha/beta hydrolase"/>
    <property type="match status" value="1"/>
</dbReference>
<accession>A0ABV5VGU1</accession>
<organism evidence="4 5">
    <name type="scientific">Streptomyces thermocoprophilus</name>
    <dbReference type="NCBI Taxonomy" id="78356"/>
    <lineage>
        <taxon>Bacteria</taxon>
        <taxon>Bacillati</taxon>
        <taxon>Actinomycetota</taxon>
        <taxon>Actinomycetes</taxon>
        <taxon>Kitasatosporales</taxon>
        <taxon>Streptomycetaceae</taxon>
        <taxon>Streptomyces</taxon>
    </lineage>
</organism>
<dbReference type="InterPro" id="IPR029058">
    <property type="entry name" value="AB_hydrolase_fold"/>
</dbReference>
<feature type="region of interest" description="Disordered" evidence="2">
    <location>
        <begin position="1"/>
        <end position="29"/>
    </location>
</feature>
<dbReference type="RefSeq" id="WP_385859312.1">
    <property type="nucleotide sequence ID" value="NZ_JBHMAR010000022.1"/>
</dbReference>
<dbReference type="PANTHER" id="PTHR43037:SF1">
    <property type="entry name" value="BLL1128 PROTEIN"/>
    <property type="match status" value="1"/>
</dbReference>
<reference evidence="4 5" key="1">
    <citation type="submission" date="2024-09" db="EMBL/GenBank/DDBJ databases">
        <authorList>
            <person name="Sun Q."/>
            <person name="Mori K."/>
        </authorList>
    </citation>
    <scope>NUCLEOTIDE SEQUENCE [LARGE SCALE GENOMIC DNA]</scope>
    <source>
        <strain evidence="4 5">JCM 10918</strain>
    </source>
</reference>
<comment type="caution">
    <text evidence="4">The sequence shown here is derived from an EMBL/GenBank/DDBJ whole genome shotgun (WGS) entry which is preliminary data.</text>
</comment>
<feature type="region of interest" description="Disordered" evidence="2">
    <location>
        <begin position="264"/>
        <end position="284"/>
    </location>
</feature>
<dbReference type="GO" id="GO:0016787">
    <property type="term" value="F:hydrolase activity"/>
    <property type="evidence" value="ECO:0007669"/>
    <property type="project" value="UniProtKB-KW"/>
</dbReference>